<reference evidence="12 13" key="1">
    <citation type="submission" date="2016-09" db="EMBL/GenBank/DDBJ databases">
        <title>Genome sequence of Eubacterium angustum.</title>
        <authorList>
            <person name="Poehlein A."/>
            <person name="Daniel R."/>
        </authorList>
    </citation>
    <scope>NUCLEOTIDE SEQUENCE [LARGE SCALE GENOMIC DNA]</scope>
    <source>
        <strain evidence="12 13">DSM 1989</strain>
    </source>
</reference>
<dbReference type="Pfam" id="PF00155">
    <property type="entry name" value="Aminotran_1_2"/>
    <property type="match status" value="1"/>
</dbReference>
<comment type="cofactor">
    <cofactor evidence="1">
        <name>pyridoxal 5'-phosphate</name>
        <dbReference type="ChEBI" id="CHEBI:597326"/>
    </cofactor>
</comment>
<keyword evidence="9" id="KW-0238">DNA-binding</keyword>
<keyword evidence="7" id="KW-0663">Pyridoxal phosphate</keyword>
<keyword evidence="8" id="KW-0805">Transcription regulation</keyword>
<proteinExistence type="inferred from homology"/>
<dbReference type="InterPro" id="IPR036390">
    <property type="entry name" value="WH_DNA-bd_sf"/>
</dbReference>
<dbReference type="Gene3D" id="3.90.1150.10">
    <property type="entry name" value="Aspartate Aminotransferase, domain 1"/>
    <property type="match status" value="1"/>
</dbReference>
<dbReference type="GO" id="GO:0003700">
    <property type="term" value="F:DNA-binding transcription factor activity"/>
    <property type="evidence" value="ECO:0007669"/>
    <property type="project" value="InterPro"/>
</dbReference>
<dbReference type="PROSITE" id="PS50949">
    <property type="entry name" value="HTH_GNTR"/>
    <property type="match status" value="1"/>
</dbReference>
<evidence type="ECO:0000256" key="3">
    <source>
        <dbReference type="ARBA" id="ARBA00007441"/>
    </source>
</evidence>
<dbReference type="Gene3D" id="1.10.10.10">
    <property type="entry name" value="Winged helix-like DNA-binding domain superfamily/Winged helix DNA-binding domain"/>
    <property type="match status" value="1"/>
</dbReference>
<keyword evidence="6 12" id="KW-0808">Transferase</keyword>
<evidence type="ECO:0000256" key="10">
    <source>
        <dbReference type="ARBA" id="ARBA00023163"/>
    </source>
</evidence>
<evidence type="ECO:0000256" key="6">
    <source>
        <dbReference type="ARBA" id="ARBA00022679"/>
    </source>
</evidence>
<protein>
    <submittedName>
        <fullName evidence="12">2-aminoadipate transaminase</fullName>
        <ecNumber evidence="12">2.6.1.39</ecNumber>
    </submittedName>
</protein>
<dbReference type="STRING" id="39480.EUAN_07380"/>
<sequence>MGKLDKIALDKDSGEFLYHQLYNEIKELILNGELPPDTKLPTIRKLAEKLEVNNVTVVTAYNQLEADGFIYKKVGSGSFVKKLDKVEKSEEELEPSGIANFGSTAPTPNLFPVEEIKAAIDEVLDRDKANAFIYQESKGYTPLRKSLVSYLEKLGIGTGIDNIQIISGAQQGIDIISKAMVDYGDIVFTESPTYTGAIGVFNSRGARAIGIPIESDGIDVVELENKLKSFRPKFIYIMPNFQNPTGYSYSEKKKEKLLELASEYGFYIIEDDYLSDLHFNNRQNRTLKSMDKADRVIYIKSFSKLFMPGLRIAFMVVPSELYSGILSAKHISDISTPGLIQRAFDAYMRNGNWDENIKRINKVYDLRYRIMVKAVEELMPEEIEYILPEGGLNFWFKLPSGQSSNELYDYLLERNISIAPAMVFDLNGEDSECFRLSVTSIDSEDIRPFMERLTEGMKEFFKAGSKSKLTAEQYNRFL</sequence>
<dbReference type="InterPro" id="IPR004839">
    <property type="entry name" value="Aminotransferase_I/II_large"/>
</dbReference>
<keyword evidence="5 12" id="KW-0032">Aminotransferase</keyword>
<evidence type="ECO:0000256" key="8">
    <source>
        <dbReference type="ARBA" id="ARBA00023015"/>
    </source>
</evidence>
<dbReference type="InterPro" id="IPR015422">
    <property type="entry name" value="PyrdxlP-dep_Trfase_small"/>
</dbReference>
<dbReference type="OrthoDB" id="9808770at2"/>
<dbReference type="AlphaFoldDB" id="A0A1S1V8X1"/>
<dbReference type="EC" id="2.6.1.39" evidence="12"/>
<evidence type="ECO:0000256" key="1">
    <source>
        <dbReference type="ARBA" id="ARBA00001933"/>
    </source>
</evidence>
<dbReference type="FunFam" id="3.40.640.10:FF:000053">
    <property type="entry name" value="Aminotransferase, class I"/>
    <property type="match status" value="1"/>
</dbReference>
<dbReference type="InterPro" id="IPR015421">
    <property type="entry name" value="PyrdxlP-dep_Trfase_major"/>
</dbReference>
<comment type="similarity">
    <text evidence="2">In the C-terminal section; belongs to the class-I pyridoxal-phosphate-dependent aminotransferase family.</text>
</comment>
<evidence type="ECO:0000256" key="5">
    <source>
        <dbReference type="ARBA" id="ARBA00022576"/>
    </source>
</evidence>
<dbReference type="InterPro" id="IPR036388">
    <property type="entry name" value="WH-like_DNA-bd_sf"/>
</dbReference>
<name>A0A1S1V8X1_9FIRM</name>
<dbReference type="PANTHER" id="PTHR46577:SF1">
    <property type="entry name" value="HTH-TYPE TRANSCRIPTIONAL REGULATORY PROTEIN GABR"/>
    <property type="match status" value="1"/>
</dbReference>
<dbReference type="Pfam" id="PF00392">
    <property type="entry name" value="GntR"/>
    <property type="match status" value="1"/>
</dbReference>
<comment type="caution">
    <text evidence="12">The sequence shown here is derived from an EMBL/GenBank/DDBJ whole genome shotgun (WGS) entry which is preliminary data.</text>
</comment>
<dbReference type="EMBL" id="MKIE01000002">
    <property type="protein sequence ID" value="OHW62954.1"/>
    <property type="molecule type" value="Genomic_DNA"/>
</dbReference>
<dbReference type="SUPFAM" id="SSF53383">
    <property type="entry name" value="PLP-dependent transferases"/>
    <property type="match status" value="1"/>
</dbReference>
<keyword evidence="10" id="KW-0804">Transcription</keyword>
<dbReference type="CDD" id="cd07377">
    <property type="entry name" value="WHTH_GntR"/>
    <property type="match status" value="1"/>
</dbReference>
<evidence type="ECO:0000313" key="12">
    <source>
        <dbReference type="EMBL" id="OHW62954.1"/>
    </source>
</evidence>
<dbReference type="InterPro" id="IPR015424">
    <property type="entry name" value="PyrdxlP-dep_Trfase"/>
</dbReference>
<evidence type="ECO:0000256" key="4">
    <source>
        <dbReference type="ARBA" id="ARBA00011738"/>
    </source>
</evidence>
<gene>
    <name evidence="12" type="primary">lysN</name>
    <name evidence="12" type="ORF">EUAN_07380</name>
</gene>
<comment type="similarity">
    <text evidence="3">Belongs to the class-I pyridoxal-phosphate-dependent aminotransferase family.</text>
</comment>
<organism evidence="12 13">
    <name type="scientific">Andreesenia angusta</name>
    <dbReference type="NCBI Taxonomy" id="39480"/>
    <lineage>
        <taxon>Bacteria</taxon>
        <taxon>Bacillati</taxon>
        <taxon>Bacillota</taxon>
        <taxon>Tissierellia</taxon>
        <taxon>Tissierellales</taxon>
        <taxon>Gottschalkiaceae</taxon>
        <taxon>Andreesenia</taxon>
    </lineage>
</organism>
<keyword evidence="13" id="KW-1185">Reference proteome</keyword>
<dbReference type="GO" id="GO:0003677">
    <property type="term" value="F:DNA binding"/>
    <property type="evidence" value="ECO:0007669"/>
    <property type="project" value="UniProtKB-KW"/>
</dbReference>
<dbReference type="SUPFAM" id="SSF46785">
    <property type="entry name" value="Winged helix' DNA-binding domain"/>
    <property type="match status" value="1"/>
</dbReference>
<dbReference type="Proteomes" id="UP000180254">
    <property type="component" value="Unassembled WGS sequence"/>
</dbReference>
<accession>A0A1S1V8X1</accession>
<dbReference type="GO" id="GO:0047536">
    <property type="term" value="F:2-aminoadipate transaminase activity"/>
    <property type="evidence" value="ECO:0007669"/>
    <property type="project" value="UniProtKB-EC"/>
</dbReference>
<dbReference type="InterPro" id="IPR000524">
    <property type="entry name" value="Tscrpt_reg_HTH_GntR"/>
</dbReference>
<dbReference type="Gene3D" id="3.40.640.10">
    <property type="entry name" value="Type I PLP-dependent aspartate aminotransferase-like (Major domain)"/>
    <property type="match status" value="1"/>
</dbReference>
<dbReference type="CDD" id="cd00609">
    <property type="entry name" value="AAT_like"/>
    <property type="match status" value="1"/>
</dbReference>
<feature type="domain" description="HTH gntR-type" evidence="11">
    <location>
        <begin position="15"/>
        <end position="83"/>
    </location>
</feature>
<evidence type="ECO:0000256" key="7">
    <source>
        <dbReference type="ARBA" id="ARBA00022898"/>
    </source>
</evidence>
<evidence type="ECO:0000256" key="9">
    <source>
        <dbReference type="ARBA" id="ARBA00023125"/>
    </source>
</evidence>
<evidence type="ECO:0000313" key="13">
    <source>
        <dbReference type="Proteomes" id="UP000180254"/>
    </source>
</evidence>
<dbReference type="InterPro" id="IPR051446">
    <property type="entry name" value="HTH_trans_reg/aminotransferase"/>
</dbReference>
<evidence type="ECO:0000256" key="2">
    <source>
        <dbReference type="ARBA" id="ARBA00005384"/>
    </source>
</evidence>
<dbReference type="SMART" id="SM00345">
    <property type="entry name" value="HTH_GNTR"/>
    <property type="match status" value="1"/>
</dbReference>
<dbReference type="PANTHER" id="PTHR46577">
    <property type="entry name" value="HTH-TYPE TRANSCRIPTIONAL REGULATORY PROTEIN GABR"/>
    <property type="match status" value="1"/>
</dbReference>
<dbReference type="GO" id="GO:0030170">
    <property type="term" value="F:pyridoxal phosphate binding"/>
    <property type="evidence" value="ECO:0007669"/>
    <property type="project" value="InterPro"/>
</dbReference>
<evidence type="ECO:0000259" key="11">
    <source>
        <dbReference type="PROSITE" id="PS50949"/>
    </source>
</evidence>
<comment type="subunit">
    <text evidence="4">Homodimer.</text>
</comment>
<dbReference type="RefSeq" id="WP_071061806.1">
    <property type="nucleotide sequence ID" value="NZ_MKIE01000002.1"/>
</dbReference>